<reference evidence="2 3" key="1">
    <citation type="submission" date="2016-08" db="EMBL/GenBank/DDBJ databases">
        <title>Draft genome of the agarase producing Sphingomonas sp. MCT13.</title>
        <authorList>
            <person name="D'Andrea M.M."/>
            <person name="Rossolini G.M."/>
            <person name="Thaller M.C."/>
        </authorList>
    </citation>
    <scope>NUCLEOTIDE SEQUENCE [LARGE SCALE GENOMIC DNA]</scope>
    <source>
        <strain evidence="2 3">MCT13</strain>
    </source>
</reference>
<feature type="region of interest" description="Disordered" evidence="1">
    <location>
        <begin position="1"/>
        <end position="120"/>
    </location>
</feature>
<feature type="compositionally biased region" description="Low complexity" evidence="1">
    <location>
        <begin position="41"/>
        <end position="115"/>
    </location>
</feature>
<dbReference type="NCBIfam" id="TIGR01167">
    <property type="entry name" value="LPXTG_anchor"/>
    <property type="match status" value="1"/>
</dbReference>
<organism evidence="2 3">
    <name type="scientific">Sphingomonas turrisvirgatae</name>
    <dbReference type="NCBI Taxonomy" id="1888892"/>
    <lineage>
        <taxon>Bacteria</taxon>
        <taxon>Pseudomonadati</taxon>
        <taxon>Pseudomonadota</taxon>
        <taxon>Alphaproteobacteria</taxon>
        <taxon>Sphingomonadales</taxon>
        <taxon>Sphingomonadaceae</taxon>
        <taxon>Sphingomonas</taxon>
    </lineage>
</organism>
<evidence type="ECO:0000313" key="3">
    <source>
        <dbReference type="Proteomes" id="UP000094487"/>
    </source>
</evidence>
<feature type="compositionally biased region" description="Low complexity" evidence="1">
    <location>
        <begin position="9"/>
        <end position="18"/>
    </location>
</feature>
<comment type="caution">
    <text evidence="2">The sequence shown here is derived from an EMBL/GenBank/DDBJ whole genome shotgun (WGS) entry which is preliminary data.</text>
</comment>
<dbReference type="STRING" id="1888892.BFL28_19805"/>
<evidence type="ECO:0000313" key="2">
    <source>
        <dbReference type="EMBL" id="ODP36727.1"/>
    </source>
</evidence>
<sequence>MAPAPAPAPATQAPTATQSRTTIAPGVVEQAEQEARERAAAQRAATPQRSAPAARAAPVARVASSAPAAVTPAATAPTAPAAPATDAPEQPAPAATAPVAPAEPVAPAAETPPQQQQSGDSGTLWLVLAGLGAIAAAIAAMKLLRRRRDEDVYEDAYVDESAAAEPVYEPEPERIVHPAPAPMVAPAAAAAAAAPAFGERPVEPTPRHEPEVHAALESATLHRPDSADIDAVLGGAEPQGNRPQLELAMRPLRAGVTRNEGVVEFELTVANAGGVAAQDVRIGAFMLNGAAQDSAMERLLTNPPADAVVAADAIAPGDGTRVDAAVTLPREAMHDQPGHDGFAPIVLADARYRLPDGSEGRTAAAFTVGRTDGGDTLIPIGLDDGPAMYEDIEARLHSVPAKV</sequence>
<evidence type="ECO:0000256" key="1">
    <source>
        <dbReference type="SAM" id="MobiDB-lite"/>
    </source>
</evidence>
<accession>A0A1E3LSJ2</accession>
<name>A0A1E3LSJ2_9SPHN</name>
<protein>
    <recommendedName>
        <fullName evidence="4">LPXTG cell wall anchor domain-containing protein</fullName>
    </recommendedName>
</protein>
<dbReference type="AlphaFoldDB" id="A0A1E3LSJ2"/>
<dbReference type="Proteomes" id="UP000094487">
    <property type="component" value="Unassembled WGS sequence"/>
</dbReference>
<proteinExistence type="predicted"/>
<keyword evidence="3" id="KW-1185">Reference proteome</keyword>
<gene>
    <name evidence="2" type="ORF">BFL28_19805</name>
</gene>
<evidence type="ECO:0008006" key="4">
    <source>
        <dbReference type="Google" id="ProtNLM"/>
    </source>
</evidence>
<dbReference type="EMBL" id="MDDS01000056">
    <property type="protein sequence ID" value="ODP36727.1"/>
    <property type="molecule type" value="Genomic_DNA"/>
</dbReference>